<evidence type="ECO:0000313" key="3">
    <source>
        <dbReference type="Proteomes" id="UP000735302"/>
    </source>
</evidence>
<keyword evidence="3" id="KW-1185">Reference proteome</keyword>
<feature type="compositionally biased region" description="Polar residues" evidence="1">
    <location>
        <begin position="164"/>
        <end position="184"/>
    </location>
</feature>
<organism evidence="2 3">
    <name type="scientific">Plakobranchus ocellatus</name>
    <dbReference type="NCBI Taxonomy" id="259542"/>
    <lineage>
        <taxon>Eukaryota</taxon>
        <taxon>Metazoa</taxon>
        <taxon>Spiralia</taxon>
        <taxon>Lophotrochozoa</taxon>
        <taxon>Mollusca</taxon>
        <taxon>Gastropoda</taxon>
        <taxon>Heterobranchia</taxon>
        <taxon>Euthyneura</taxon>
        <taxon>Panpulmonata</taxon>
        <taxon>Sacoglossa</taxon>
        <taxon>Placobranchoidea</taxon>
        <taxon>Plakobranchidae</taxon>
        <taxon>Plakobranchus</taxon>
    </lineage>
</organism>
<protein>
    <submittedName>
        <fullName evidence="2">Oxysterol-binding protein</fullName>
    </submittedName>
</protein>
<comment type="caution">
    <text evidence="2">The sequence shown here is derived from an EMBL/GenBank/DDBJ whole genome shotgun (WGS) entry which is preliminary data.</text>
</comment>
<sequence length="306" mass="33220">MRLRHHRLFRQHELLYGANNDIPRLAEVTSPVEDRPALATANLPELALSQPLKRDTLRQSSFKGSQGRVASWLLDSAIMEQTGKSLHQCQNELSDLRDLLEKIQSLPITPDSGLEVAESSECDNVVLLQRMDSSESDVVVRKKRVFRPYKRRERKSDSYAGTAFSGTSSNSKENSHSAPTSERLTSTSTNASTVSTGSSSSNTLQSPPSDRLKASASNPNLLHYHNSNNSNINSHNDTHRDLSGSSSNISGNGGSGGSGGGGGGDRSQTVSWTADTVSRLAPHEFRIQEIKLRENFLSSAESSKGS</sequence>
<accession>A0AAV3ZVB4</accession>
<feature type="region of interest" description="Disordered" evidence="1">
    <location>
        <begin position="153"/>
        <end position="278"/>
    </location>
</feature>
<feature type="compositionally biased region" description="Gly residues" evidence="1">
    <location>
        <begin position="251"/>
        <end position="265"/>
    </location>
</feature>
<dbReference type="AlphaFoldDB" id="A0AAV3ZVB4"/>
<dbReference type="Proteomes" id="UP000735302">
    <property type="component" value="Unassembled WGS sequence"/>
</dbReference>
<feature type="compositionally biased region" description="Low complexity" evidence="1">
    <location>
        <begin position="217"/>
        <end position="235"/>
    </location>
</feature>
<dbReference type="EMBL" id="BLXT01003024">
    <property type="protein sequence ID" value="GFN99799.1"/>
    <property type="molecule type" value="Genomic_DNA"/>
</dbReference>
<feature type="compositionally biased region" description="Low complexity" evidence="1">
    <location>
        <begin position="185"/>
        <end position="209"/>
    </location>
</feature>
<evidence type="ECO:0000313" key="2">
    <source>
        <dbReference type="EMBL" id="GFN99799.1"/>
    </source>
</evidence>
<feature type="compositionally biased region" description="Polar residues" evidence="1">
    <location>
        <begin position="266"/>
        <end position="276"/>
    </location>
</feature>
<gene>
    <name evidence="2" type="ORF">PoB_002630500</name>
</gene>
<name>A0AAV3ZVB4_9GAST</name>
<proteinExistence type="predicted"/>
<reference evidence="2 3" key="1">
    <citation type="journal article" date="2021" name="Elife">
        <title>Chloroplast acquisition without the gene transfer in kleptoplastic sea slugs, Plakobranchus ocellatus.</title>
        <authorList>
            <person name="Maeda T."/>
            <person name="Takahashi S."/>
            <person name="Yoshida T."/>
            <person name="Shimamura S."/>
            <person name="Takaki Y."/>
            <person name="Nagai Y."/>
            <person name="Toyoda A."/>
            <person name="Suzuki Y."/>
            <person name="Arimoto A."/>
            <person name="Ishii H."/>
            <person name="Satoh N."/>
            <person name="Nishiyama T."/>
            <person name="Hasebe M."/>
            <person name="Maruyama T."/>
            <person name="Minagawa J."/>
            <person name="Obokata J."/>
            <person name="Shigenobu S."/>
        </authorList>
    </citation>
    <scope>NUCLEOTIDE SEQUENCE [LARGE SCALE GENOMIC DNA]</scope>
</reference>
<evidence type="ECO:0000256" key="1">
    <source>
        <dbReference type="SAM" id="MobiDB-lite"/>
    </source>
</evidence>